<name>A0A4Q9N6X8_9APHY</name>
<gene>
    <name evidence="1" type="ORF">BD311DRAFT_773225</name>
</gene>
<protein>
    <submittedName>
        <fullName evidence="1">Uncharacterized protein</fullName>
    </submittedName>
</protein>
<evidence type="ECO:0000313" key="1">
    <source>
        <dbReference type="EMBL" id="TBU35072.1"/>
    </source>
</evidence>
<proteinExistence type="predicted"/>
<reference evidence="1" key="1">
    <citation type="submission" date="2019-01" db="EMBL/GenBank/DDBJ databases">
        <title>Draft genome sequences of three monokaryotic isolates of the white-rot basidiomycete fungus Dichomitus squalens.</title>
        <authorList>
            <consortium name="DOE Joint Genome Institute"/>
            <person name="Lopez S.C."/>
            <person name="Andreopoulos B."/>
            <person name="Pangilinan J."/>
            <person name="Lipzen A."/>
            <person name="Riley R."/>
            <person name="Ahrendt S."/>
            <person name="Ng V."/>
            <person name="Barry K."/>
            <person name="Daum C."/>
            <person name="Grigoriev I.V."/>
            <person name="Hilden K.S."/>
            <person name="Makela M.R."/>
            <person name="de Vries R.P."/>
        </authorList>
    </citation>
    <scope>NUCLEOTIDE SEQUENCE [LARGE SCALE GENOMIC DNA]</scope>
    <source>
        <strain evidence="1">OM18370.1</strain>
    </source>
</reference>
<sequence>MTRFPDRELISRMTRTCSTLYRGGAIYLLKDDVALQTEEQLLSFCLFIAVDEQTRLHHLRTLTLLCDPLPQDVTEGLVHIFKRKSRSKLVSLEILFGTMSIHPVSVLAAIAPTLEELIVYYDRTVRHPLHPPAVYPKLRKFVLKTDYPILRPYINAFPKIAQITLKTCHGTH</sequence>
<dbReference type="EMBL" id="ML143387">
    <property type="protein sequence ID" value="TBU35072.1"/>
    <property type="molecule type" value="Genomic_DNA"/>
</dbReference>
<accession>A0A4Q9N6X8</accession>
<dbReference type="Proteomes" id="UP000292957">
    <property type="component" value="Unassembled WGS sequence"/>
</dbReference>
<dbReference type="AlphaFoldDB" id="A0A4Q9N6X8"/>
<organism evidence="1">
    <name type="scientific">Dichomitus squalens</name>
    <dbReference type="NCBI Taxonomy" id="114155"/>
    <lineage>
        <taxon>Eukaryota</taxon>
        <taxon>Fungi</taxon>
        <taxon>Dikarya</taxon>
        <taxon>Basidiomycota</taxon>
        <taxon>Agaricomycotina</taxon>
        <taxon>Agaricomycetes</taxon>
        <taxon>Polyporales</taxon>
        <taxon>Polyporaceae</taxon>
        <taxon>Dichomitus</taxon>
    </lineage>
</organism>
<dbReference type="OrthoDB" id="2751905at2759"/>